<proteinExistence type="inferred from homology"/>
<reference evidence="7 8" key="1">
    <citation type="submission" date="2020-08" db="EMBL/GenBank/DDBJ databases">
        <title>Plant Genome Project.</title>
        <authorList>
            <person name="Zhang R.-G."/>
        </authorList>
    </citation>
    <scope>NUCLEOTIDE SEQUENCE [LARGE SCALE GENOMIC DNA]</scope>
    <source>
        <tissue evidence="7">Rhizome</tissue>
    </source>
</reference>
<dbReference type="SUPFAM" id="SSF51445">
    <property type="entry name" value="(Trans)glycosidases"/>
    <property type="match status" value="1"/>
</dbReference>
<feature type="domain" description="Glycoside hydrolase family 5" evidence="5">
    <location>
        <begin position="246"/>
        <end position="501"/>
    </location>
</feature>
<dbReference type="InterPro" id="IPR001547">
    <property type="entry name" value="Glyco_hydro_5"/>
</dbReference>
<dbReference type="SUPFAM" id="SSF50405">
    <property type="entry name" value="Actin-crosslinking proteins"/>
    <property type="match status" value="1"/>
</dbReference>
<organism evidence="7 8">
    <name type="scientific">Zingiber officinale</name>
    <name type="common">Ginger</name>
    <name type="synonym">Amomum zingiber</name>
    <dbReference type="NCBI Taxonomy" id="94328"/>
    <lineage>
        <taxon>Eukaryota</taxon>
        <taxon>Viridiplantae</taxon>
        <taxon>Streptophyta</taxon>
        <taxon>Embryophyta</taxon>
        <taxon>Tracheophyta</taxon>
        <taxon>Spermatophyta</taxon>
        <taxon>Magnoliopsida</taxon>
        <taxon>Liliopsida</taxon>
        <taxon>Zingiberales</taxon>
        <taxon>Zingiberaceae</taxon>
        <taxon>Zingiber</taxon>
    </lineage>
</organism>
<dbReference type="InterPro" id="IPR010431">
    <property type="entry name" value="Fascin"/>
</dbReference>
<keyword evidence="2" id="KW-0378">Hydrolase</keyword>
<dbReference type="GO" id="GO:0015629">
    <property type="term" value="C:actin cytoskeleton"/>
    <property type="evidence" value="ECO:0007669"/>
    <property type="project" value="TreeGrafter"/>
</dbReference>
<dbReference type="GO" id="GO:0004553">
    <property type="term" value="F:hydrolase activity, hydrolyzing O-glycosyl compounds"/>
    <property type="evidence" value="ECO:0007669"/>
    <property type="project" value="InterPro"/>
</dbReference>
<dbReference type="Pfam" id="PF25490">
    <property type="entry name" value="DUF7910"/>
    <property type="match status" value="2"/>
</dbReference>
<keyword evidence="8" id="KW-1185">Reference proteome</keyword>
<evidence type="ECO:0000256" key="2">
    <source>
        <dbReference type="ARBA" id="ARBA00022801"/>
    </source>
</evidence>
<accession>A0A8J5G6D1</accession>
<gene>
    <name evidence="7" type="ORF">ZIOFF_040541</name>
</gene>
<dbReference type="GO" id="GO:0051015">
    <property type="term" value="F:actin filament binding"/>
    <property type="evidence" value="ECO:0007669"/>
    <property type="project" value="InterPro"/>
</dbReference>
<name>A0A8J5G6D1_ZINOF</name>
<evidence type="ECO:0000313" key="7">
    <source>
        <dbReference type="EMBL" id="KAG6500691.1"/>
    </source>
</evidence>
<comment type="similarity">
    <text evidence="1">Belongs to the glycosyl hydrolase 5 (cellulase A) family.</text>
</comment>
<dbReference type="CDD" id="cd00257">
    <property type="entry name" value="beta-trefoil_FSCN-like"/>
    <property type="match status" value="2"/>
</dbReference>
<dbReference type="PROSITE" id="PS00659">
    <property type="entry name" value="GLYCOSYL_HYDROL_F5"/>
    <property type="match status" value="1"/>
</dbReference>
<dbReference type="EMBL" id="JACMSC010000011">
    <property type="protein sequence ID" value="KAG6500691.1"/>
    <property type="molecule type" value="Genomic_DNA"/>
</dbReference>
<dbReference type="InterPro" id="IPR017853">
    <property type="entry name" value="GH"/>
</dbReference>
<dbReference type="PANTHER" id="PTHR10551">
    <property type="entry name" value="FASCIN"/>
    <property type="match status" value="1"/>
</dbReference>
<dbReference type="GO" id="GO:0000272">
    <property type="term" value="P:polysaccharide catabolic process"/>
    <property type="evidence" value="ECO:0007669"/>
    <property type="project" value="InterPro"/>
</dbReference>
<feature type="chain" id="PRO_5035187360" description="Mannan endo-1,4-beta-mannosidase" evidence="4">
    <location>
        <begin position="23"/>
        <end position="696"/>
    </location>
</feature>
<protein>
    <recommendedName>
        <fullName evidence="9">Mannan endo-1,4-beta-mannosidase</fullName>
    </recommendedName>
</protein>
<keyword evidence="3" id="KW-0326">Glycosidase</keyword>
<keyword evidence="4" id="KW-0732">Signal</keyword>
<comment type="caution">
    <text evidence="7">The sequence shown here is derived from an EMBL/GenBank/DDBJ whole genome shotgun (WGS) entry which is preliminary data.</text>
</comment>
<evidence type="ECO:0000256" key="4">
    <source>
        <dbReference type="SAM" id="SignalP"/>
    </source>
</evidence>
<dbReference type="InterPro" id="IPR057232">
    <property type="entry name" value="DUF7910"/>
</dbReference>
<feature type="domain" description="DUF7910" evidence="6">
    <location>
        <begin position="656"/>
        <end position="695"/>
    </location>
</feature>
<dbReference type="AlphaFoldDB" id="A0A8J5G6D1"/>
<evidence type="ECO:0000256" key="3">
    <source>
        <dbReference type="ARBA" id="ARBA00023295"/>
    </source>
</evidence>
<evidence type="ECO:0008006" key="9">
    <source>
        <dbReference type="Google" id="ProtNLM"/>
    </source>
</evidence>
<dbReference type="GO" id="GO:0016477">
    <property type="term" value="P:cell migration"/>
    <property type="evidence" value="ECO:0007669"/>
    <property type="project" value="TreeGrafter"/>
</dbReference>
<dbReference type="Gene3D" id="3.20.20.80">
    <property type="entry name" value="Glycosidases"/>
    <property type="match status" value="2"/>
</dbReference>
<sequence length="696" mass="78225">MGIIHCSLMVLLLLSQSSHSSADGLSEKVRGVNLGGWLVVEGWIRPSLFDGIPNRDMLVRFCITTDGTEVQLKSVLLQKYVSAVDGGGGNVTVDRDVASAWETFKICGEHNMNILTVSCFLCQLWRVSEWEFQFRCFGGQFLTSNNGGGPVSAAANSPSENEPFYIEKNDTRIHIRLSNGNYIKVTEDSALMANYQGEPGWDDNGATFEMTIVYNHLHGDFQLANGYGHDKAEEILMDHRSNFVSSQDFAFLSHHGINTVRIPVGWWIAYDPDPPAPFIGGSLAALDRAFTWAEIHSLKCIIDLHAAPGSQNGMEHSASRDGSISWPTPDHVSQTLDVIDFLAARYANHSALLGIELLNEPSATLVPLDILVSYYTRGYQIVRSYSTSVYVIVCQRIGNADPAELYQANIGTSNVVVDLHYYNLFDPYFDNMNVSENIKFIYKKRVPQVQELNSANGPLIFIGEWVNEWKVANASRSEYQMFGMAQLEAYGDASFGWSYWTLKNARMHWDFEWNINNRYLLLGTTQIIMLNYDYHRHQLFEHHLSDIHVSFHSSNTKFRNITNYYCDLVLQEAHRLESQNFSCCVDVGRDGDHPPQHAHILFPNGFASPIPVVAFIRKSQGCEFGRLVRGGGLDQAFPVNEILNRDMLVRFWITSDGTKVQLKSVLLQKYVSANGGGGEKVTVDRDTTSSWETFKV</sequence>
<feature type="domain" description="DUF7910" evidence="6">
    <location>
        <begin position="66"/>
        <end position="213"/>
    </location>
</feature>
<evidence type="ECO:0000259" key="6">
    <source>
        <dbReference type="Pfam" id="PF25490"/>
    </source>
</evidence>
<dbReference type="GO" id="GO:0051017">
    <property type="term" value="P:actin filament bundle assembly"/>
    <property type="evidence" value="ECO:0007669"/>
    <property type="project" value="TreeGrafter"/>
</dbReference>
<dbReference type="InterPro" id="IPR008999">
    <property type="entry name" value="Actin-crosslinking"/>
</dbReference>
<evidence type="ECO:0000256" key="1">
    <source>
        <dbReference type="ARBA" id="ARBA00005641"/>
    </source>
</evidence>
<feature type="signal peptide" evidence="4">
    <location>
        <begin position="1"/>
        <end position="22"/>
    </location>
</feature>
<dbReference type="GO" id="GO:0005737">
    <property type="term" value="C:cytoplasm"/>
    <property type="evidence" value="ECO:0007669"/>
    <property type="project" value="TreeGrafter"/>
</dbReference>
<evidence type="ECO:0000313" key="8">
    <source>
        <dbReference type="Proteomes" id="UP000734854"/>
    </source>
</evidence>
<dbReference type="Gene3D" id="2.80.10.50">
    <property type="match status" value="1"/>
</dbReference>
<evidence type="ECO:0000259" key="5">
    <source>
        <dbReference type="Pfam" id="PF00150"/>
    </source>
</evidence>
<dbReference type="Pfam" id="PF00150">
    <property type="entry name" value="Cellulase"/>
    <property type="match status" value="1"/>
</dbReference>
<dbReference type="Proteomes" id="UP000734854">
    <property type="component" value="Unassembled WGS sequence"/>
</dbReference>
<dbReference type="PANTHER" id="PTHR10551:SF9">
    <property type="entry name" value="FASCIN-2"/>
    <property type="match status" value="1"/>
</dbReference>
<dbReference type="InterPro" id="IPR018087">
    <property type="entry name" value="Glyco_hydro_5_CS"/>
</dbReference>
<dbReference type="GO" id="GO:0007163">
    <property type="term" value="P:establishment or maintenance of cell polarity"/>
    <property type="evidence" value="ECO:0007669"/>
    <property type="project" value="TreeGrafter"/>
</dbReference>